<comment type="caution">
    <text evidence="6">The sequence shown here is derived from an EMBL/GenBank/DDBJ whole genome shotgun (WGS) entry which is preliminary data.</text>
</comment>
<dbReference type="PANTHER" id="PTHR43630:SF1">
    <property type="entry name" value="POLY-BETA-1,6-N-ACETYL-D-GLUCOSAMINE SYNTHASE"/>
    <property type="match status" value="1"/>
</dbReference>
<gene>
    <name evidence="6" type="ORF">ACFQT0_22190</name>
</gene>
<name>A0ABW2UCH0_9BACT</name>
<dbReference type="InterPro" id="IPR001173">
    <property type="entry name" value="Glyco_trans_2-like"/>
</dbReference>
<evidence type="ECO:0000256" key="4">
    <source>
        <dbReference type="SAM" id="Phobius"/>
    </source>
</evidence>
<evidence type="ECO:0000256" key="2">
    <source>
        <dbReference type="ARBA" id="ARBA00022676"/>
    </source>
</evidence>
<evidence type="ECO:0000313" key="6">
    <source>
        <dbReference type="EMBL" id="MFC7669776.1"/>
    </source>
</evidence>
<protein>
    <submittedName>
        <fullName evidence="6">Glycosyltransferase</fullName>
        <ecNumber evidence="6">2.4.-.-</ecNumber>
    </submittedName>
</protein>
<keyword evidence="4" id="KW-0812">Transmembrane</keyword>
<proteinExistence type="inferred from homology"/>
<sequence length="503" mass="54271">MSYFDVCTNPQAVNEVTIGNYPLKIDEYLAMGKPVVATATRAMDMFADYVYLPRNAQEWLEQARCRLGGAHPGAQRIRYRLHPGPHLGSQRGPHLPGRGRSGAPNHPFLLSYSAILFAVDDYLSMIVFLFWLALAVVLYTYVGYALVVWLWAKVVRGGTPKPAPRAFEPEVTLVVPAYNEADILDDKVRNCLAQDYPADKLRLLFITDGSNDHSGEVLAAYPQVEHLHRPERAGKSMAENRAIRYVTTPYVVFTDCNTLLNPEAVRRLVRHYQDPQVGAVSGEKRVLSDGSASGSGEGLYWKYESFLKQCDSDICSLMGAAGEPGVLPHRLVQAPGARHHSRRLCAVHAHRGCRLPRGVRAPGLRHGAAVVFPEGRNEAQSTHLRGRLAVHVPAAVAAQPVAPAGGHVPVRFAPGAALEPDPRAAPAAVAAQRGPGAHARRHLPLAAGGAGAVLRRRRLGLVAGQPGQGRRPAAGAAVLHHDERGGVSGSRALLAQFAARCLG</sequence>
<feature type="transmembrane region" description="Helical" evidence="4">
    <location>
        <begin position="126"/>
        <end position="152"/>
    </location>
</feature>
<dbReference type="EMBL" id="JBHTEK010000001">
    <property type="protein sequence ID" value="MFC7669776.1"/>
    <property type="molecule type" value="Genomic_DNA"/>
</dbReference>
<evidence type="ECO:0000259" key="5">
    <source>
        <dbReference type="Pfam" id="PF00535"/>
    </source>
</evidence>
<evidence type="ECO:0000256" key="3">
    <source>
        <dbReference type="ARBA" id="ARBA00022679"/>
    </source>
</evidence>
<comment type="similarity">
    <text evidence="1">Belongs to the glycosyltransferase 2 family.</text>
</comment>
<keyword evidence="2 6" id="KW-0328">Glycosyltransferase</keyword>
<dbReference type="Gene3D" id="3.90.550.10">
    <property type="entry name" value="Spore Coat Polysaccharide Biosynthesis Protein SpsA, Chain A"/>
    <property type="match status" value="1"/>
</dbReference>
<keyword evidence="4" id="KW-1133">Transmembrane helix</keyword>
<dbReference type="Proteomes" id="UP001596513">
    <property type="component" value="Unassembled WGS sequence"/>
</dbReference>
<dbReference type="Gene3D" id="3.40.50.2000">
    <property type="entry name" value="Glycogen Phosphorylase B"/>
    <property type="match status" value="1"/>
</dbReference>
<dbReference type="SUPFAM" id="SSF53448">
    <property type="entry name" value="Nucleotide-diphospho-sugar transferases"/>
    <property type="match status" value="1"/>
</dbReference>
<dbReference type="InterPro" id="IPR029044">
    <property type="entry name" value="Nucleotide-diphossugar_trans"/>
</dbReference>
<feature type="domain" description="Glycosyltransferase 2-like" evidence="5">
    <location>
        <begin position="173"/>
        <end position="287"/>
    </location>
</feature>
<keyword evidence="4" id="KW-0472">Membrane</keyword>
<dbReference type="RefSeq" id="WP_380205255.1">
    <property type="nucleotide sequence ID" value="NZ_JBHTEK010000001.1"/>
</dbReference>
<evidence type="ECO:0000256" key="1">
    <source>
        <dbReference type="ARBA" id="ARBA00006739"/>
    </source>
</evidence>
<dbReference type="EC" id="2.4.-.-" evidence="6"/>
<reference evidence="7" key="1">
    <citation type="journal article" date="2019" name="Int. J. Syst. Evol. Microbiol.">
        <title>The Global Catalogue of Microorganisms (GCM) 10K type strain sequencing project: providing services to taxonomists for standard genome sequencing and annotation.</title>
        <authorList>
            <consortium name="The Broad Institute Genomics Platform"/>
            <consortium name="The Broad Institute Genome Sequencing Center for Infectious Disease"/>
            <person name="Wu L."/>
            <person name="Ma J."/>
        </authorList>
    </citation>
    <scope>NUCLEOTIDE SEQUENCE [LARGE SCALE GENOMIC DNA]</scope>
    <source>
        <strain evidence="7">JCM 19635</strain>
    </source>
</reference>
<dbReference type="Pfam" id="PF00535">
    <property type="entry name" value="Glycos_transf_2"/>
    <property type="match status" value="1"/>
</dbReference>
<evidence type="ECO:0000313" key="7">
    <source>
        <dbReference type="Proteomes" id="UP001596513"/>
    </source>
</evidence>
<dbReference type="PANTHER" id="PTHR43630">
    <property type="entry name" value="POLY-BETA-1,6-N-ACETYL-D-GLUCOSAMINE SYNTHASE"/>
    <property type="match status" value="1"/>
</dbReference>
<accession>A0ABW2UCH0</accession>
<keyword evidence="7" id="KW-1185">Reference proteome</keyword>
<dbReference type="GO" id="GO:0016757">
    <property type="term" value="F:glycosyltransferase activity"/>
    <property type="evidence" value="ECO:0007669"/>
    <property type="project" value="UniProtKB-KW"/>
</dbReference>
<keyword evidence="3 6" id="KW-0808">Transferase</keyword>
<organism evidence="6 7">
    <name type="scientific">Hymenobacter humi</name>
    <dbReference type="NCBI Taxonomy" id="1411620"/>
    <lineage>
        <taxon>Bacteria</taxon>
        <taxon>Pseudomonadati</taxon>
        <taxon>Bacteroidota</taxon>
        <taxon>Cytophagia</taxon>
        <taxon>Cytophagales</taxon>
        <taxon>Hymenobacteraceae</taxon>
        <taxon>Hymenobacter</taxon>
    </lineage>
</organism>